<dbReference type="Gene3D" id="2.40.50.40">
    <property type="match status" value="1"/>
</dbReference>
<evidence type="ECO:0000256" key="10">
    <source>
        <dbReference type="RuleBase" id="RU361150"/>
    </source>
</evidence>
<comment type="subcellular location">
    <subcellularLocation>
        <location evidence="1 10">Secreted</location>
    </subcellularLocation>
</comment>
<keyword evidence="6" id="KW-0732">Signal</keyword>
<evidence type="ECO:0000256" key="4">
    <source>
        <dbReference type="ARBA" id="ARBA00022514"/>
    </source>
</evidence>
<dbReference type="SMART" id="SM00199">
    <property type="entry name" value="SCY"/>
    <property type="match status" value="1"/>
</dbReference>
<dbReference type="GO" id="GO:0006955">
    <property type="term" value="P:immune response"/>
    <property type="evidence" value="ECO:0007669"/>
    <property type="project" value="InterPro"/>
</dbReference>
<comment type="similarity">
    <text evidence="2 10">Belongs to the intercrine beta (chemokine CC) family.</text>
</comment>
<organism evidence="13 14">
    <name type="scientific">Falco tinnunculus</name>
    <name type="common">Common kestrel</name>
    <dbReference type="NCBI Taxonomy" id="100819"/>
    <lineage>
        <taxon>Eukaryota</taxon>
        <taxon>Metazoa</taxon>
        <taxon>Chordata</taxon>
        <taxon>Craniata</taxon>
        <taxon>Vertebrata</taxon>
        <taxon>Euteleostomi</taxon>
        <taxon>Archelosauria</taxon>
        <taxon>Archosauria</taxon>
        <taxon>Dinosauria</taxon>
        <taxon>Saurischia</taxon>
        <taxon>Theropoda</taxon>
        <taxon>Coelurosauria</taxon>
        <taxon>Aves</taxon>
        <taxon>Neognathae</taxon>
        <taxon>Neoaves</taxon>
        <taxon>Telluraves</taxon>
        <taxon>Australaves</taxon>
        <taxon>Falconiformes</taxon>
        <taxon>Falconidae</taxon>
        <taxon>Falco</taxon>
    </lineage>
</organism>
<keyword evidence="3 10" id="KW-0145">Chemotaxis</keyword>
<dbReference type="SUPFAM" id="SSF54117">
    <property type="entry name" value="Interleukin 8-like chemokines"/>
    <property type="match status" value="1"/>
</dbReference>
<keyword evidence="8" id="KW-0395">Inflammatory response</keyword>
<protein>
    <recommendedName>
        <fullName evidence="10">C-C motif chemokine</fullName>
    </recommendedName>
</protein>
<keyword evidence="14" id="KW-1185">Reference proteome</keyword>
<dbReference type="Pfam" id="PF00048">
    <property type="entry name" value="IL8"/>
    <property type="match status" value="1"/>
</dbReference>
<dbReference type="InterPro" id="IPR036048">
    <property type="entry name" value="Interleukin_8-like_sf"/>
</dbReference>
<evidence type="ECO:0000256" key="1">
    <source>
        <dbReference type="ARBA" id="ARBA00004613"/>
    </source>
</evidence>
<feature type="region of interest" description="Disordered" evidence="11">
    <location>
        <begin position="124"/>
        <end position="151"/>
    </location>
</feature>
<feature type="compositionally biased region" description="Basic residues" evidence="11">
    <location>
        <begin position="127"/>
        <end position="151"/>
    </location>
</feature>
<dbReference type="GO" id="GO:0008009">
    <property type="term" value="F:chemokine activity"/>
    <property type="evidence" value="ECO:0007669"/>
    <property type="project" value="InterPro"/>
</dbReference>
<keyword evidence="4 10" id="KW-0202">Cytokine</keyword>
<reference evidence="13" key="2">
    <citation type="submission" date="2025-09" db="UniProtKB">
        <authorList>
            <consortium name="Ensembl"/>
        </authorList>
    </citation>
    <scope>IDENTIFICATION</scope>
</reference>
<reference evidence="13" key="1">
    <citation type="submission" date="2025-08" db="UniProtKB">
        <authorList>
            <consortium name="Ensembl"/>
        </authorList>
    </citation>
    <scope>IDENTIFICATION</scope>
</reference>
<feature type="domain" description="Chemokine interleukin-8-like" evidence="12">
    <location>
        <begin position="63"/>
        <end position="123"/>
    </location>
</feature>
<dbReference type="CDD" id="cd00272">
    <property type="entry name" value="Chemokine_CC"/>
    <property type="match status" value="1"/>
</dbReference>
<dbReference type="GO" id="GO:0005615">
    <property type="term" value="C:extracellular space"/>
    <property type="evidence" value="ECO:0007669"/>
    <property type="project" value="UniProtKB-KW"/>
</dbReference>
<comment type="function">
    <text evidence="9">Chemokine, which displays chemotactic activity for T lymphocytes, preferentially Th2 cells, but not monocytes or granulocytes. Therefore plays an important role in a wide range of inflammatory and immunological processes. Acts by binding to CCR4 at T-cell surface. Mediates GM-CSF/CSF2-driven pain and inflammation. In the brain, required to maintain the typical, highly branched morphology of hippocampal microglia under homeostatic conditions. May be important for the appropriate adaptation of microglial morphology and synaptic plasticity to acute lipopolysaccharide (LPS)-induced neuroinflammation. Plays a role in wound healing, mainly by inducing fibroblast migration into the wound.</text>
</comment>
<evidence type="ECO:0000256" key="7">
    <source>
        <dbReference type="ARBA" id="ARBA00023157"/>
    </source>
</evidence>
<proteinExistence type="inferred from homology"/>
<dbReference type="GO" id="GO:0006954">
    <property type="term" value="P:inflammatory response"/>
    <property type="evidence" value="ECO:0007669"/>
    <property type="project" value="UniProtKB-KW"/>
</dbReference>
<evidence type="ECO:0000256" key="2">
    <source>
        <dbReference type="ARBA" id="ARBA00010868"/>
    </source>
</evidence>
<sequence>MKAKRPEINRSSLSTRQQCVSCSPALPSLAPLAPTMALRLLLLLLLLAAVLAITEAQGIGSSPSDCCLKYSRKAIPSSWVKSYSLQGPESGCLLRAVVFTTKRNKKICASPTDSAVQKLMENLDKKVKNKKKKGQPARPRGKPKQQKQQRV</sequence>
<evidence type="ECO:0000256" key="11">
    <source>
        <dbReference type="SAM" id="MobiDB-lite"/>
    </source>
</evidence>
<dbReference type="FunFam" id="2.40.50.40:FF:000012">
    <property type="entry name" value="C-C motif chemokine"/>
    <property type="match status" value="1"/>
</dbReference>
<dbReference type="AlphaFoldDB" id="A0A8C4TYW9"/>
<dbReference type="OrthoDB" id="8900217at2759"/>
<dbReference type="Ensembl" id="ENSFTIT00000004931.1">
    <property type="protein sequence ID" value="ENSFTIP00000004698.1"/>
    <property type="gene ID" value="ENSFTIG00000003259.1"/>
</dbReference>
<evidence type="ECO:0000256" key="8">
    <source>
        <dbReference type="ARBA" id="ARBA00023198"/>
    </source>
</evidence>
<dbReference type="PRINTS" id="PR00436">
    <property type="entry name" value="INTERLEUKIN8"/>
</dbReference>
<accession>A0A8C4TYW9</accession>
<dbReference type="PANTHER" id="PTHR12015:SF111">
    <property type="entry name" value="C-C MOTIF CHEMOKINE 17"/>
    <property type="match status" value="1"/>
</dbReference>
<evidence type="ECO:0000313" key="14">
    <source>
        <dbReference type="Proteomes" id="UP000694562"/>
    </source>
</evidence>
<dbReference type="PANTHER" id="PTHR12015">
    <property type="entry name" value="SMALL INDUCIBLE CYTOKINE A"/>
    <property type="match status" value="1"/>
</dbReference>
<evidence type="ECO:0000313" key="13">
    <source>
        <dbReference type="Ensembl" id="ENSFTIP00000004698.1"/>
    </source>
</evidence>
<name>A0A8C4TYW9_FALTI</name>
<evidence type="ECO:0000256" key="3">
    <source>
        <dbReference type="ARBA" id="ARBA00022500"/>
    </source>
</evidence>
<dbReference type="InterPro" id="IPR000827">
    <property type="entry name" value="Chemokine_CC_CS"/>
</dbReference>
<evidence type="ECO:0000259" key="12">
    <source>
        <dbReference type="SMART" id="SM00199"/>
    </source>
</evidence>
<dbReference type="Proteomes" id="UP000694562">
    <property type="component" value="Unplaced"/>
</dbReference>
<dbReference type="PROSITE" id="PS00472">
    <property type="entry name" value="SMALL_CYTOKINES_CC"/>
    <property type="match status" value="1"/>
</dbReference>
<evidence type="ECO:0000256" key="5">
    <source>
        <dbReference type="ARBA" id="ARBA00022525"/>
    </source>
</evidence>
<evidence type="ECO:0000256" key="9">
    <source>
        <dbReference type="ARBA" id="ARBA00046039"/>
    </source>
</evidence>
<dbReference type="InterPro" id="IPR039809">
    <property type="entry name" value="Chemokine_b/g/d"/>
</dbReference>
<dbReference type="InterPro" id="IPR001811">
    <property type="entry name" value="Chemokine_IL8-like_dom"/>
</dbReference>
<evidence type="ECO:0000256" key="6">
    <source>
        <dbReference type="ARBA" id="ARBA00022729"/>
    </source>
</evidence>
<keyword evidence="5 10" id="KW-0964">Secreted</keyword>
<keyword evidence="7" id="KW-1015">Disulfide bond</keyword>
<dbReference type="OMA" id="CKRTEQP"/>